<comment type="caution">
    <text evidence="2">The sequence shown here is derived from an EMBL/GenBank/DDBJ whole genome shotgun (WGS) entry which is preliminary data.</text>
</comment>
<dbReference type="EMBL" id="JAUIZM010000007">
    <property type="protein sequence ID" value="KAK1374567.1"/>
    <property type="molecule type" value="Genomic_DNA"/>
</dbReference>
<evidence type="ECO:0000313" key="2">
    <source>
        <dbReference type="EMBL" id="KAK1374567.1"/>
    </source>
</evidence>
<sequence length="135" mass="15485">MEETNTNIPLYESLSEDEGDMHDEDQEEPSNPTNTTTATSVKPGTWNKRKGTRQKRSKAWNTFDELPIGEDKVVNVRCSKCGHFSKENKRKVPAWLPDSATNSEGFDSQCSDRTWKHLFCFLLCQEQIDVIYVPL</sequence>
<feature type="compositionally biased region" description="Low complexity" evidence="1">
    <location>
        <begin position="29"/>
        <end position="40"/>
    </location>
</feature>
<accession>A0AAD8MIW1</accession>
<feature type="compositionally biased region" description="Basic residues" evidence="1">
    <location>
        <begin position="47"/>
        <end position="58"/>
    </location>
</feature>
<evidence type="ECO:0000256" key="1">
    <source>
        <dbReference type="SAM" id="MobiDB-lite"/>
    </source>
</evidence>
<dbReference type="Proteomes" id="UP001237642">
    <property type="component" value="Unassembled WGS sequence"/>
</dbReference>
<feature type="region of interest" description="Disordered" evidence="1">
    <location>
        <begin position="1"/>
        <end position="58"/>
    </location>
</feature>
<proteinExistence type="predicted"/>
<reference evidence="2" key="2">
    <citation type="submission" date="2023-05" db="EMBL/GenBank/DDBJ databases">
        <authorList>
            <person name="Schelkunov M.I."/>
        </authorList>
    </citation>
    <scope>NUCLEOTIDE SEQUENCE</scope>
    <source>
        <strain evidence="2">Hsosn_3</strain>
        <tissue evidence="2">Leaf</tissue>
    </source>
</reference>
<gene>
    <name evidence="2" type="ORF">POM88_030760</name>
</gene>
<evidence type="ECO:0000313" key="3">
    <source>
        <dbReference type="Proteomes" id="UP001237642"/>
    </source>
</evidence>
<dbReference type="AlphaFoldDB" id="A0AAD8MIW1"/>
<organism evidence="2 3">
    <name type="scientific">Heracleum sosnowskyi</name>
    <dbReference type="NCBI Taxonomy" id="360622"/>
    <lineage>
        <taxon>Eukaryota</taxon>
        <taxon>Viridiplantae</taxon>
        <taxon>Streptophyta</taxon>
        <taxon>Embryophyta</taxon>
        <taxon>Tracheophyta</taxon>
        <taxon>Spermatophyta</taxon>
        <taxon>Magnoliopsida</taxon>
        <taxon>eudicotyledons</taxon>
        <taxon>Gunneridae</taxon>
        <taxon>Pentapetalae</taxon>
        <taxon>asterids</taxon>
        <taxon>campanulids</taxon>
        <taxon>Apiales</taxon>
        <taxon>Apiaceae</taxon>
        <taxon>Apioideae</taxon>
        <taxon>apioid superclade</taxon>
        <taxon>Tordylieae</taxon>
        <taxon>Tordyliinae</taxon>
        <taxon>Heracleum</taxon>
    </lineage>
</organism>
<protein>
    <submittedName>
        <fullName evidence="2">Uncharacterized protein</fullName>
    </submittedName>
</protein>
<name>A0AAD8MIW1_9APIA</name>
<feature type="compositionally biased region" description="Acidic residues" evidence="1">
    <location>
        <begin position="14"/>
        <end position="28"/>
    </location>
</feature>
<keyword evidence="3" id="KW-1185">Reference proteome</keyword>
<reference evidence="2" key="1">
    <citation type="submission" date="2023-02" db="EMBL/GenBank/DDBJ databases">
        <title>Genome of toxic invasive species Heracleum sosnowskyi carries increased number of genes despite the absence of recent whole-genome duplications.</title>
        <authorList>
            <person name="Schelkunov M."/>
            <person name="Shtratnikova V."/>
            <person name="Makarenko M."/>
            <person name="Klepikova A."/>
            <person name="Omelchenko D."/>
            <person name="Novikova G."/>
            <person name="Obukhova E."/>
            <person name="Bogdanov V."/>
            <person name="Penin A."/>
            <person name="Logacheva M."/>
        </authorList>
    </citation>
    <scope>NUCLEOTIDE SEQUENCE</scope>
    <source>
        <strain evidence="2">Hsosn_3</strain>
        <tissue evidence="2">Leaf</tissue>
    </source>
</reference>